<feature type="repeat" description="WD" evidence="3">
    <location>
        <begin position="550"/>
        <end position="591"/>
    </location>
</feature>
<evidence type="ECO:0000259" key="4">
    <source>
        <dbReference type="Pfam" id="PF12894"/>
    </source>
</evidence>
<dbReference type="InterPro" id="IPR024977">
    <property type="entry name" value="Apc4-like_WD40_dom"/>
</dbReference>
<name>A0A6B2KZ99_9EUKA</name>
<protein>
    <recommendedName>
        <fullName evidence="4">Anaphase-promoting complex subunit 4-like WD40 domain-containing protein</fullName>
    </recommendedName>
</protein>
<dbReference type="InterPro" id="IPR036322">
    <property type="entry name" value="WD40_repeat_dom_sf"/>
</dbReference>
<dbReference type="PANTHER" id="PTHR19848">
    <property type="entry name" value="WD40 REPEAT PROTEIN"/>
    <property type="match status" value="1"/>
</dbReference>
<dbReference type="InterPro" id="IPR001646">
    <property type="entry name" value="5peptide_repeat"/>
</dbReference>
<dbReference type="InterPro" id="IPR015943">
    <property type="entry name" value="WD40/YVTN_repeat-like_dom_sf"/>
</dbReference>
<dbReference type="PROSITE" id="PS50082">
    <property type="entry name" value="WD_REPEATS_2"/>
    <property type="match status" value="3"/>
</dbReference>
<feature type="repeat" description="WD" evidence="3">
    <location>
        <begin position="592"/>
        <end position="633"/>
    </location>
</feature>
<evidence type="ECO:0000256" key="3">
    <source>
        <dbReference type="PROSITE-ProRule" id="PRU00221"/>
    </source>
</evidence>
<reference evidence="5" key="1">
    <citation type="journal article" date="2020" name="J. Eukaryot. Microbiol.">
        <title>De novo Sequencing, Assembly and Annotation of the Transcriptome for the Free-Living Testate Amoeba Arcella intermedia.</title>
        <authorList>
            <person name="Ribeiro G.M."/>
            <person name="Porfirio-Sousa A.L."/>
            <person name="Maurer-Alcala X.X."/>
            <person name="Katz L.A."/>
            <person name="Lahr D.J.G."/>
        </authorList>
    </citation>
    <scope>NUCLEOTIDE SEQUENCE</scope>
</reference>
<feature type="repeat" description="WD" evidence="3">
    <location>
        <begin position="265"/>
        <end position="311"/>
    </location>
</feature>
<dbReference type="Pfam" id="PF00805">
    <property type="entry name" value="Pentapeptide"/>
    <property type="match status" value="1"/>
</dbReference>
<sequence>MLNYWKIPFSGKDLSYSVMINADFSNGILDGTNLLGAKLIHANFSGSVLRNTDFTHCDLHTVEFGEFPVVSLVDTPCGITFGHDANTFFVAGVSKCLCYANGKISKITTNCEITSIAYNLAHDALAVSTTENVSFIWLKTGEKREICKQQQKLKFSLDGQYFVTCKRKIISVWSFSGSLLFELDQYSVILFLEFSPKLDFLISCSSKQIYVWDMKERKLIKSFPNPSPIRYMAINPTHSHLLAVAGDDMIIYLWDLRTSVNFTNLTGHFEKIRQLKFSPDGSLLASASGGTRSRDNSVRVWSISNYSLYATFAGHTESVVGVDISPEGLLVSCSYDNTVRRTKIYSKRNTIAEVGPSAAINCGCWSSDGNFFAITCDDNTVTLFSAKCYQLLHTIPTNSSAYMAQFSGDCSILVAIDVSGSVFILSTKDFSLKTIVLGSQLLLLTLAVSPDGSEIFIGGPTTKVHIKDGIPKVSKGDVISYCLCYTPTGKYLLTSTVKGLQVRCNQTVKSISLSSCGNAIFSPDGKSIAVALYDHIQLFSVDLEEKQTLQGVDNSEILALAFNPSGSILVSQGRNHKICVWDVLKGVLISELSLHSGVTAFGAFSPDGQRYLSVSWDQSFTIWKVREGEEWIVIWRFSQSPGLVAKAAKIPVNKLSYNNKQLLKQYGALMVD</sequence>
<dbReference type="Pfam" id="PF00400">
    <property type="entry name" value="WD40"/>
    <property type="match status" value="6"/>
</dbReference>
<evidence type="ECO:0000313" key="5">
    <source>
        <dbReference type="EMBL" id="NDV29977.1"/>
    </source>
</evidence>
<dbReference type="PANTHER" id="PTHR19848:SF8">
    <property type="entry name" value="F-BOX AND WD REPEAT DOMAIN CONTAINING 7"/>
    <property type="match status" value="1"/>
</dbReference>
<dbReference type="AlphaFoldDB" id="A0A6B2KZ99"/>
<feature type="domain" description="Anaphase-promoting complex subunit 4-like WD40" evidence="4">
    <location>
        <begin position="352"/>
        <end position="400"/>
    </location>
</feature>
<accession>A0A6B2KZ99</accession>
<dbReference type="EMBL" id="GIBP01001008">
    <property type="protein sequence ID" value="NDV29977.1"/>
    <property type="molecule type" value="Transcribed_RNA"/>
</dbReference>
<keyword evidence="2" id="KW-0677">Repeat</keyword>
<evidence type="ECO:0000256" key="1">
    <source>
        <dbReference type="ARBA" id="ARBA00022574"/>
    </source>
</evidence>
<dbReference type="Pfam" id="PF12894">
    <property type="entry name" value="ANAPC4_WD40"/>
    <property type="match status" value="1"/>
</dbReference>
<dbReference type="InterPro" id="IPR001680">
    <property type="entry name" value="WD40_rpt"/>
</dbReference>
<keyword evidence="1 3" id="KW-0853">WD repeat</keyword>
<evidence type="ECO:0000256" key="2">
    <source>
        <dbReference type="ARBA" id="ARBA00022737"/>
    </source>
</evidence>
<organism evidence="5">
    <name type="scientific">Arcella intermedia</name>
    <dbReference type="NCBI Taxonomy" id="1963864"/>
    <lineage>
        <taxon>Eukaryota</taxon>
        <taxon>Amoebozoa</taxon>
        <taxon>Tubulinea</taxon>
        <taxon>Elardia</taxon>
        <taxon>Arcellinida</taxon>
        <taxon>Sphaerothecina</taxon>
        <taxon>Arcellidae</taxon>
        <taxon>Arcella</taxon>
    </lineage>
</organism>
<dbReference type="SUPFAM" id="SSF141571">
    <property type="entry name" value="Pentapeptide repeat-like"/>
    <property type="match status" value="1"/>
</dbReference>
<proteinExistence type="predicted"/>
<dbReference type="SMART" id="SM00320">
    <property type="entry name" value="WD40"/>
    <property type="match status" value="11"/>
</dbReference>
<dbReference type="SUPFAM" id="SSF50978">
    <property type="entry name" value="WD40 repeat-like"/>
    <property type="match status" value="2"/>
</dbReference>
<dbReference type="Gene3D" id="2.130.10.10">
    <property type="entry name" value="YVTN repeat-like/Quinoprotein amine dehydrogenase"/>
    <property type="match status" value="3"/>
</dbReference>
<dbReference type="Gene3D" id="2.160.20.80">
    <property type="entry name" value="E3 ubiquitin-protein ligase SopA"/>
    <property type="match status" value="1"/>
</dbReference>